<dbReference type="EnsemblPlants" id="HORVU.MOREX.r3.3HG0314840.1">
    <property type="protein sequence ID" value="HORVU.MOREX.r3.3HG0314840.1"/>
    <property type="gene ID" value="HORVU.MOREX.r3.3HG0314840"/>
</dbReference>
<dbReference type="Proteomes" id="UP000011116">
    <property type="component" value="Chromosome 3H"/>
</dbReference>
<sequence length="197" mass="22688">MVNSSSTQSERTSGLNIPTRKSPPAVIHFEMGEAYDSPTKSSSNTKDEVVHEGMREEEEATCKYSSNNLKKKPTKMNWKEVDVPTWLKEFKSYKNGEWKVLVNKRENGTTDWKYIHQRYQKTFRSAPGVRFFLDGSKMNRVFEGEKLRNKKKNNPHFQETGASKTGRGRKAADTRTRALTHGKPFHYVPENLPVGFI</sequence>
<evidence type="ECO:0000313" key="3">
    <source>
        <dbReference type="Proteomes" id="UP000011116"/>
    </source>
</evidence>
<reference evidence="3" key="1">
    <citation type="journal article" date="2012" name="Nature">
        <title>A physical, genetic and functional sequence assembly of the barley genome.</title>
        <authorList>
            <consortium name="The International Barley Genome Sequencing Consortium"/>
            <person name="Mayer K.F."/>
            <person name="Waugh R."/>
            <person name="Brown J.W."/>
            <person name="Schulman A."/>
            <person name="Langridge P."/>
            <person name="Platzer M."/>
            <person name="Fincher G.B."/>
            <person name="Muehlbauer G.J."/>
            <person name="Sato K."/>
            <person name="Close T.J."/>
            <person name="Wise R.P."/>
            <person name="Stein N."/>
        </authorList>
    </citation>
    <scope>NUCLEOTIDE SEQUENCE [LARGE SCALE GENOMIC DNA]</scope>
    <source>
        <strain evidence="3">cv. Morex</strain>
    </source>
</reference>
<reference evidence="2" key="3">
    <citation type="submission" date="2022-01" db="UniProtKB">
        <authorList>
            <consortium name="EnsemblPlants"/>
        </authorList>
    </citation>
    <scope>IDENTIFICATION</scope>
    <source>
        <strain evidence="2">subsp. vulgare</strain>
    </source>
</reference>
<feature type="compositionally biased region" description="Polar residues" evidence="1">
    <location>
        <begin position="1"/>
        <end position="16"/>
    </location>
</feature>
<proteinExistence type="predicted"/>
<gene>
    <name evidence="2" type="primary">LOC123440821</name>
</gene>
<feature type="region of interest" description="Disordered" evidence="1">
    <location>
        <begin position="150"/>
        <end position="174"/>
    </location>
</feature>
<feature type="compositionally biased region" description="Basic and acidic residues" evidence="1">
    <location>
        <begin position="45"/>
        <end position="54"/>
    </location>
</feature>
<keyword evidence="3" id="KW-1185">Reference proteome</keyword>
<dbReference type="GeneID" id="123440821"/>
<evidence type="ECO:0000313" key="2">
    <source>
        <dbReference type="EnsemblPlants" id="HORVU.MOREX.r3.3HG0314840.1"/>
    </source>
</evidence>
<name>A0A8I6X7Q8_HORVV</name>
<reference evidence="2" key="2">
    <citation type="submission" date="2020-10" db="EMBL/GenBank/DDBJ databases">
        <authorList>
            <person name="Scholz U."/>
            <person name="Mascher M."/>
            <person name="Fiebig A."/>
        </authorList>
    </citation>
    <scope>NUCLEOTIDE SEQUENCE [LARGE SCALE GENOMIC DNA]</scope>
    <source>
        <strain evidence="2">cv. Morex</strain>
    </source>
</reference>
<dbReference type="RefSeq" id="XP_044973302.1">
    <property type="nucleotide sequence ID" value="XM_045117367.1"/>
</dbReference>
<protein>
    <submittedName>
        <fullName evidence="2">Uncharacterized protein</fullName>
    </submittedName>
</protein>
<accession>A0A8I6X7Q8</accession>
<dbReference type="Gramene" id="HORVU.MOREX.r2.3HG0263030.1">
    <property type="protein sequence ID" value="HORVU.MOREX.r2.3HG0263030.1"/>
    <property type="gene ID" value="HORVU.MOREX.r2.3HG0263030"/>
</dbReference>
<feature type="region of interest" description="Disordered" evidence="1">
    <location>
        <begin position="1"/>
        <end position="57"/>
    </location>
</feature>
<dbReference type="Gramene" id="HORVU.MOREX.r3.3HG0314840.1">
    <property type="protein sequence ID" value="HORVU.MOREX.r3.3HG0314840.1"/>
    <property type="gene ID" value="HORVU.MOREX.r3.3HG0314840"/>
</dbReference>
<evidence type="ECO:0000256" key="1">
    <source>
        <dbReference type="SAM" id="MobiDB-lite"/>
    </source>
</evidence>
<dbReference type="AlphaFoldDB" id="A0A8I6X7Q8"/>
<organism evidence="2 3">
    <name type="scientific">Hordeum vulgare subsp. vulgare</name>
    <name type="common">Domesticated barley</name>
    <dbReference type="NCBI Taxonomy" id="112509"/>
    <lineage>
        <taxon>Eukaryota</taxon>
        <taxon>Viridiplantae</taxon>
        <taxon>Streptophyta</taxon>
        <taxon>Embryophyta</taxon>
        <taxon>Tracheophyta</taxon>
        <taxon>Spermatophyta</taxon>
        <taxon>Magnoliopsida</taxon>
        <taxon>Liliopsida</taxon>
        <taxon>Poales</taxon>
        <taxon>Poaceae</taxon>
        <taxon>BOP clade</taxon>
        <taxon>Pooideae</taxon>
        <taxon>Triticodae</taxon>
        <taxon>Triticeae</taxon>
        <taxon>Hordeinae</taxon>
        <taxon>Hordeum</taxon>
    </lineage>
</organism>